<protein>
    <recommendedName>
        <fullName evidence="3">HicB-like antitoxin of toxin-antitoxin system domain-containing protein</fullName>
    </recommendedName>
</protein>
<dbReference type="SUPFAM" id="SSF143100">
    <property type="entry name" value="TTHA1013/TTHA0281-like"/>
    <property type="match status" value="1"/>
</dbReference>
<evidence type="ECO:0000313" key="1">
    <source>
        <dbReference type="EMBL" id="OGG52490.1"/>
    </source>
</evidence>
<dbReference type="Pfam" id="PF21748">
    <property type="entry name" value="UPF0150"/>
    <property type="match status" value="1"/>
</dbReference>
<dbReference type="InterPro" id="IPR035069">
    <property type="entry name" value="TTHA1013/TTHA0281-like"/>
</dbReference>
<comment type="caution">
    <text evidence="1">The sequence shown here is derived from an EMBL/GenBank/DDBJ whole genome shotgun (WGS) entry which is preliminary data.</text>
</comment>
<proteinExistence type="predicted"/>
<sequence length="77" mass="8924">MRDMYTAIYKKTKSGYVAWIEEIPGVNTQGKTKNATTENLHDALREFLAARRLLTKREYPKASLVREPLSFIERVHA</sequence>
<accession>A0A1F6CTT9</accession>
<gene>
    <name evidence="1" type="ORF">A2851_05285</name>
</gene>
<dbReference type="Proteomes" id="UP000176863">
    <property type="component" value="Unassembled WGS sequence"/>
</dbReference>
<dbReference type="EMBL" id="MFKT01000029">
    <property type="protein sequence ID" value="OGG52490.1"/>
    <property type="molecule type" value="Genomic_DNA"/>
</dbReference>
<evidence type="ECO:0008006" key="3">
    <source>
        <dbReference type="Google" id="ProtNLM"/>
    </source>
</evidence>
<dbReference type="Gene3D" id="3.30.160.250">
    <property type="match status" value="1"/>
</dbReference>
<reference evidence="1 2" key="1">
    <citation type="journal article" date="2016" name="Nat. Commun.">
        <title>Thousands of microbial genomes shed light on interconnected biogeochemical processes in an aquifer system.</title>
        <authorList>
            <person name="Anantharaman K."/>
            <person name="Brown C.T."/>
            <person name="Hug L.A."/>
            <person name="Sharon I."/>
            <person name="Castelle C.J."/>
            <person name="Probst A.J."/>
            <person name="Thomas B.C."/>
            <person name="Singh A."/>
            <person name="Wilkins M.J."/>
            <person name="Karaoz U."/>
            <person name="Brodie E.L."/>
            <person name="Williams K.H."/>
            <person name="Hubbard S.S."/>
            <person name="Banfield J.F."/>
        </authorList>
    </citation>
    <scope>NUCLEOTIDE SEQUENCE [LARGE SCALE GENOMIC DNA]</scope>
</reference>
<organism evidence="1 2">
    <name type="scientific">Candidatus Kaiserbacteria bacterium RIFCSPHIGHO2_01_FULL_53_29</name>
    <dbReference type="NCBI Taxonomy" id="1798480"/>
    <lineage>
        <taxon>Bacteria</taxon>
        <taxon>Candidatus Kaiseribacteriota</taxon>
    </lineage>
</organism>
<dbReference type="InterPro" id="IPR049389">
    <property type="entry name" value="TTHA0281-like"/>
</dbReference>
<evidence type="ECO:0000313" key="2">
    <source>
        <dbReference type="Proteomes" id="UP000176863"/>
    </source>
</evidence>
<name>A0A1F6CTT9_9BACT</name>
<dbReference type="AlphaFoldDB" id="A0A1F6CTT9"/>